<evidence type="ECO:0000313" key="10">
    <source>
        <dbReference type="EMBL" id="RQD72916.1"/>
    </source>
</evidence>
<evidence type="ECO:0000256" key="4">
    <source>
        <dbReference type="ARBA" id="ARBA00022692"/>
    </source>
</evidence>
<feature type="domain" description="YetF C-terminal" evidence="9">
    <location>
        <begin position="82"/>
        <end position="214"/>
    </location>
</feature>
<accession>A0A424Y9C7</accession>
<dbReference type="PANTHER" id="PTHR34582">
    <property type="entry name" value="UPF0702 TRANSMEMBRANE PROTEIN YCAP"/>
    <property type="match status" value="1"/>
</dbReference>
<proteinExistence type="inferred from homology"/>
<comment type="caution">
    <text evidence="10">The sequence shown here is derived from an EMBL/GenBank/DDBJ whole genome shotgun (WGS) entry which is preliminary data.</text>
</comment>
<evidence type="ECO:0000256" key="3">
    <source>
        <dbReference type="ARBA" id="ARBA00022475"/>
    </source>
</evidence>
<feature type="transmembrane region" description="Helical" evidence="8">
    <location>
        <begin position="62"/>
        <end position="81"/>
    </location>
</feature>
<evidence type="ECO:0000256" key="5">
    <source>
        <dbReference type="ARBA" id="ARBA00022989"/>
    </source>
</evidence>
<evidence type="ECO:0000256" key="6">
    <source>
        <dbReference type="ARBA" id="ARBA00023136"/>
    </source>
</evidence>
<keyword evidence="5 8" id="KW-1133">Transmembrane helix</keyword>
<organism evidence="10 11">
    <name type="scientific">Candidatus Syntrophonatronum acetioxidans</name>
    <dbReference type="NCBI Taxonomy" id="1795816"/>
    <lineage>
        <taxon>Bacteria</taxon>
        <taxon>Bacillati</taxon>
        <taxon>Bacillota</taxon>
        <taxon>Clostridia</taxon>
        <taxon>Eubacteriales</taxon>
        <taxon>Syntrophomonadaceae</taxon>
        <taxon>Candidatus Syntrophonatronum</taxon>
    </lineage>
</organism>
<dbReference type="InterPro" id="IPR007353">
    <property type="entry name" value="DUF421"/>
</dbReference>
<evidence type="ECO:0000313" key="11">
    <source>
        <dbReference type="Proteomes" id="UP000285138"/>
    </source>
</evidence>
<name>A0A424Y9C7_9FIRM</name>
<protein>
    <submittedName>
        <fullName evidence="10">DUF421 domain-containing protein</fullName>
    </submittedName>
</protein>
<reference evidence="10 11" key="1">
    <citation type="submission" date="2018-08" db="EMBL/GenBank/DDBJ databases">
        <title>The metabolism and importance of syntrophic acetate oxidation coupled to methane or sulfide production in haloalkaline environments.</title>
        <authorList>
            <person name="Timmers P.H.A."/>
            <person name="Vavourakis C.D."/>
            <person name="Sorokin D.Y."/>
            <person name="Sinninghe Damste J.S."/>
            <person name="Muyzer G."/>
            <person name="Stams A.J.M."/>
            <person name="Plugge C.M."/>
        </authorList>
    </citation>
    <scope>NUCLEOTIDE SEQUENCE [LARGE SCALE GENOMIC DNA]</scope>
    <source>
        <strain evidence="10">MSAO_Bac1</strain>
    </source>
</reference>
<keyword evidence="4 8" id="KW-0812">Transmembrane</keyword>
<comment type="similarity">
    <text evidence="2">Belongs to the UPF0702 family.</text>
</comment>
<dbReference type="InterPro" id="IPR012452">
    <property type="entry name" value="DUF1657"/>
</dbReference>
<keyword evidence="7" id="KW-0175">Coiled coil</keyword>
<dbReference type="EMBL" id="QZAA01000288">
    <property type="protein sequence ID" value="RQD72916.1"/>
    <property type="molecule type" value="Genomic_DNA"/>
</dbReference>
<dbReference type="Pfam" id="PF04239">
    <property type="entry name" value="DUF421"/>
    <property type="match status" value="1"/>
</dbReference>
<evidence type="ECO:0000256" key="1">
    <source>
        <dbReference type="ARBA" id="ARBA00004651"/>
    </source>
</evidence>
<dbReference type="GO" id="GO:0005886">
    <property type="term" value="C:plasma membrane"/>
    <property type="evidence" value="ECO:0007669"/>
    <property type="project" value="UniProtKB-SubCell"/>
</dbReference>
<evidence type="ECO:0000256" key="7">
    <source>
        <dbReference type="SAM" id="Coils"/>
    </source>
</evidence>
<comment type="subcellular location">
    <subcellularLocation>
        <location evidence="1">Cell membrane</location>
        <topology evidence="1">Multi-pass membrane protein</topology>
    </subcellularLocation>
</comment>
<evidence type="ECO:0000256" key="2">
    <source>
        <dbReference type="ARBA" id="ARBA00006448"/>
    </source>
</evidence>
<sequence>MPLWFEILLRSGGLFFLVLVLMRIMGKRNPAHLTPFQFVNYIVIAVIVSLTAVNIIENFFFGLTALGVFVLLPIILDYLSLRSKAVHDLVQGKETVLVVQGKVMEENLKELRLTGEELLRELRRKEVFNLGDVEFAVMEPTGDLNVMLKSEKTPVTSYDLGHEVSPRREPQTVILDGNVLNDPLKEAGVNSNWLQEQLEKAGVTLDNIFIGQVDGQGELYLDLFDDSIQLPQPGVKEALFGNLEKAQAEMESYSLETDDQEARELYEKNAGKLKELMGKLEPYLLR</sequence>
<evidence type="ECO:0000259" key="9">
    <source>
        <dbReference type="Pfam" id="PF04239"/>
    </source>
</evidence>
<dbReference type="Gene3D" id="3.30.240.20">
    <property type="entry name" value="bsu07140 like domains"/>
    <property type="match status" value="2"/>
</dbReference>
<feature type="coiled-coil region" evidence="7">
    <location>
        <begin position="236"/>
        <end position="263"/>
    </location>
</feature>
<dbReference type="InterPro" id="IPR023090">
    <property type="entry name" value="UPF0702_alpha/beta_dom_sf"/>
</dbReference>
<dbReference type="PANTHER" id="PTHR34582:SF7">
    <property type="entry name" value="UPF0702 TRANSMEMBRANE PROTEIN YDFS"/>
    <property type="match status" value="1"/>
</dbReference>
<keyword evidence="6 8" id="KW-0472">Membrane</keyword>
<evidence type="ECO:0000256" key="8">
    <source>
        <dbReference type="SAM" id="Phobius"/>
    </source>
</evidence>
<feature type="transmembrane region" description="Helical" evidence="8">
    <location>
        <begin position="7"/>
        <end position="26"/>
    </location>
</feature>
<dbReference type="Proteomes" id="UP000285138">
    <property type="component" value="Unassembled WGS sequence"/>
</dbReference>
<gene>
    <name evidence="10" type="ORF">D5R97_10180</name>
</gene>
<dbReference type="Pfam" id="PF07870">
    <property type="entry name" value="DUF1657"/>
    <property type="match status" value="1"/>
</dbReference>
<dbReference type="AlphaFoldDB" id="A0A424Y9C7"/>
<feature type="transmembrane region" description="Helical" evidence="8">
    <location>
        <begin position="38"/>
        <end position="56"/>
    </location>
</feature>
<keyword evidence="3" id="KW-1003">Cell membrane</keyword>